<feature type="transmembrane region" description="Helical" evidence="7">
    <location>
        <begin position="121"/>
        <end position="142"/>
    </location>
</feature>
<dbReference type="OrthoDB" id="9027281at2"/>
<name>A0A1H3ZIC9_9BACI</name>
<evidence type="ECO:0000256" key="6">
    <source>
        <dbReference type="ARBA" id="ARBA00023136"/>
    </source>
</evidence>
<evidence type="ECO:0000256" key="3">
    <source>
        <dbReference type="ARBA" id="ARBA00022475"/>
    </source>
</evidence>
<keyword evidence="4 7" id="KW-0812">Transmembrane</keyword>
<feature type="transmembrane region" description="Helical" evidence="7">
    <location>
        <begin position="20"/>
        <end position="44"/>
    </location>
</feature>
<dbReference type="Pfam" id="PF02417">
    <property type="entry name" value="Chromate_transp"/>
    <property type="match status" value="1"/>
</dbReference>
<dbReference type="GO" id="GO:0005886">
    <property type="term" value="C:plasma membrane"/>
    <property type="evidence" value="ECO:0007669"/>
    <property type="project" value="UniProtKB-SubCell"/>
</dbReference>
<dbReference type="PANTHER" id="PTHR43663:SF1">
    <property type="entry name" value="CHROMATE TRANSPORTER"/>
    <property type="match status" value="1"/>
</dbReference>
<protein>
    <submittedName>
        <fullName evidence="8">Chromate transporter</fullName>
    </submittedName>
</protein>
<gene>
    <name evidence="8" type="ORF">SAMN05421743_103252</name>
</gene>
<evidence type="ECO:0000256" key="7">
    <source>
        <dbReference type="SAM" id="Phobius"/>
    </source>
</evidence>
<evidence type="ECO:0000256" key="2">
    <source>
        <dbReference type="ARBA" id="ARBA00005262"/>
    </source>
</evidence>
<dbReference type="InterPro" id="IPR052518">
    <property type="entry name" value="CHR_Transporter"/>
</dbReference>
<dbReference type="RefSeq" id="WP_093043188.1">
    <property type="nucleotide sequence ID" value="NZ_FNQR01000003.1"/>
</dbReference>
<evidence type="ECO:0000256" key="4">
    <source>
        <dbReference type="ARBA" id="ARBA00022692"/>
    </source>
</evidence>
<evidence type="ECO:0000313" key="8">
    <source>
        <dbReference type="EMBL" id="SEA23318.1"/>
    </source>
</evidence>
<dbReference type="STRING" id="571932.SAMN05421743_103252"/>
<accession>A0A1H3ZIC9</accession>
<keyword evidence="9" id="KW-1185">Reference proteome</keyword>
<keyword evidence="6 7" id="KW-0472">Membrane</keyword>
<reference evidence="9" key="1">
    <citation type="submission" date="2016-10" db="EMBL/GenBank/DDBJ databases">
        <authorList>
            <person name="Varghese N."/>
            <person name="Submissions S."/>
        </authorList>
    </citation>
    <scope>NUCLEOTIDE SEQUENCE [LARGE SCALE GENOMIC DNA]</scope>
    <source>
        <strain evidence="9">CCM7597</strain>
    </source>
</reference>
<evidence type="ECO:0000256" key="5">
    <source>
        <dbReference type="ARBA" id="ARBA00022989"/>
    </source>
</evidence>
<sequence length="194" mass="21241">MSFSIYKNNEAGESHQLNVISIFLVFMKISPLTFGGGVAILAYIESEVVHKRKWMKHDDIPNIVTVAQSSPGSVAINTAIYIGYTLQGLTGAISAVLGIIFPAAFIISILTYMYMTYQELPLVQGAFQGIRPAIVGLIMFTAYKIGKRAIYDRFTLVIFLLSAGLLIILAVSPFLMIIGGGLAGVIYQSIWNRR</sequence>
<evidence type="ECO:0000313" key="9">
    <source>
        <dbReference type="Proteomes" id="UP000198584"/>
    </source>
</evidence>
<feature type="transmembrane region" description="Helical" evidence="7">
    <location>
        <begin position="92"/>
        <end position="115"/>
    </location>
</feature>
<feature type="transmembrane region" description="Helical" evidence="7">
    <location>
        <begin position="154"/>
        <end position="187"/>
    </location>
</feature>
<dbReference type="AlphaFoldDB" id="A0A1H3ZIC9"/>
<keyword evidence="5 7" id="KW-1133">Transmembrane helix</keyword>
<dbReference type="EMBL" id="FNQR01000003">
    <property type="protein sequence ID" value="SEA23318.1"/>
    <property type="molecule type" value="Genomic_DNA"/>
</dbReference>
<evidence type="ECO:0000256" key="1">
    <source>
        <dbReference type="ARBA" id="ARBA00004651"/>
    </source>
</evidence>
<dbReference type="Proteomes" id="UP000198584">
    <property type="component" value="Unassembled WGS sequence"/>
</dbReference>
<comment type="similarity">
    <text evidence="2">Belongs to the chromate ion transporter (CHR) (TC 2.A.51) family.</text>
</comment>
<dbReference type="InterPro" id="IPR003370">
    <property type="entry name" value="Chromate_transpt"/>
</dbReference>
<proteinExistence type="inferred from homology"/>
<organism evidence="8 9">
    <name type="scientific">Thalassobacillus cyri</name>
    <dbReference type="NCBI Taxonomy" id="571932"/>
    <lineage>
        <taxon>Bacteria</taxon>
        <taxon>Bacillati</taxon>
        <taxon>Bacillota</taxon>
        <taxon>Bacilli</taxon>
        <taxon>Bacillales</taxon>
        <taxon>Bacillaceae</taxon>
        <taxon>Thalassobacillus</taxon>
    </lineage>
</organism>
<comment type="subcellular location">
    <subcellularLocation>
        <location evidence="1">Cell membrane</location>
        <topology evidence="1">Multi-pass membrane protein</topology>
    </subcellularLocation>
</comment>
<dbReference type="GO" id="GO:0015109">
    <property type="term" value="F:chromate transmembrane transporter activity"/>
    <property type="evidence" value="ECO:0007669"/>
    <property type="project" value="InterPro"/>
</dbReference>
<dbReference type="PANTHER" id="PTHR43663">
    <property type="entry name" value="CHROMATE TRANSPORT PROTEIN-RELATED"/>
    <property type="match status" value="1"/>
</dbReference>
<keyword evidence="3" id="KW-1003">Cell membrane</keyword>